<evidence type="ECO:0000313" key="2">
    <source>
        <dbReference type="EMBL" id="UYU31145.1"/>
    </source>
</evidence>
<dbReference type="Pfam" id="PF06092">
    <property type="entry name" value="DUF943"/>
    <property type="match status" value="1"/>
</dbReference>
<gene>
    <name evidence="2" type="ORF">KFZ77_15035</name>
</gene>
<keyword evidence="1" id="KW-0472">Membrane</keyword>
<keyword evidence="1" id="KW-1133">Transmembrane helix</keyword>
<sequence>MKKRTAFAGIIILTALILLIWITLRTPEIKAVHRESYFTSVLIENPPLTARGALTWWRENQAMLKAQYHIPQEDCDQVFYLSLWDFADGYKEEEDKDRLCFDDMPAPRNCIDKKWVMTVSRARNGKRIYVQAGTRTWVQSDGGEYISVADDE</sequence>
<protein>
    <submittedName>
        <fullName evidence="2">DUF943 family protein</fullName>
    </submittedName>
</protein>
<proteinExistence type="predicted"/>
<dbReference type="RefSeq" id="WP_264384645.1">
    <property type="nucleotide sequence ID" value="NZ_CP074352.1"/>
</dbReference>
<name>A0ABY6JBD2_9ENTR</name>
<reference evidence="2 3" key="1">
    <citation type="submission" date="2021-05" db="EMBL/GenBank/DDBJ databases">
        <title>Isolation, identification, and the growth promoting effects of Pantoea dispersa strain YSD J2 from the aboveground leaves of Cyperus esculentus L.Var. Sativus.</title>
        <authorList>
            <person name="Wang S."/>
            <person name="Tang X.M."/>
            <person name="Huang Y.N."/>
        </authorList>
    </citation>
    <scope>NUCLEOTIDE SEQUENCE [LARGE SCALE GENOMIC DNA]</scope>
    <source>
        <strain evidence="3">YSD YN2</strain>
    </source>
</reference>
<dbReference type="EMBL" id="CP074352">
    <property type="protein sequence ID" value="UYU31145.1"/>
    <property type="molecule type" value="Genomic_DNA"/>
</dbReference>
<keyword evidence="3" id="KW-1185">Reference proteome</keyword>
<keyword evidence="1" id="KW-0812">Transmembrane</keyword>
<organism evidence="2 3">
    <name type="scientific">Siccibacter colletis</name>
    <dbReference type="NCBI Taxonomy" id="1505757"/>
    <lineage>
        <taxon>Bacteria</taxon>
        <taxon>Pseudomonadati</taxon>
        <taxon>Pseudomonadota</taxon>
        <taxon>Gammaproteobacteria</taxon>
        <taxon>Enterobacterales</taxon>
        <taxon>Enterobacteriaceae</taxon>
        <taxon>Siccibacter</taxon>
    </lineage>
</organism>
<feature type="transmembrane region" description="Helical" evidence="1">
    <location>
        <begin position="6"/>
        <end position="24"/>
    </location>
</feature>
<dbReference type="InterPro" id="IPR010351">
    <property type="entry name" value="DUF943"/>
</dbReference>
<accession>A0ABY6JBD2</accession>
<dbReference type="Proteomes" id="UP001156318">
    <property type="component" value="Chromosome"/>
</dbReference>
<evidence type="ECO:0000313" key="3">
    <source>
        <dbReference type="Proteomes" id="UP001156318"/>
    </source>
</evidence>
<evidence type="ECO:0000256" key="1">
    <source>
        <dbReference type="SAM" id="Phobius"/>
    </source>
</evidence>